<protein>
    <submittedName>
        <fullName evidence="7">Protein arginine N-methyltransferase 1-like</fullName>
    </submittedName>
</protein>
<name>A0A6J2THW9_DROLE</name>
<evidence type="ECO:0000259" key="5">
    <source>
        <dbReference type="Pfam" id="PF22528"/>
    </source>
</evidence>
<feature type="domain" description="Protein arginine N-methyltransferase" evidence="5">
    <location>
        <begin position="160"/>
        <end position="322"/>
    </location>
</feature>
<evidence type="ECO:0000256" key="3">
    <source>
        <dbReference type="ARBA" id="ARBA00022691"/>
    </source>
</evidence>
<dbReference type="PANTHER" id="PTHR11006">
    <property type="entry name" value="PROTEIN ARGININE N-METHYLTRANSFERASE"/>
    <property type="match status" value="1"/>
</dbReference>
<dbReference type="PROSITE" id="PS51678">
    <property type="entry name" value="SAM_MT_PRMT"/>
    <property type="match status" value="1"/>
</dbReference>
<dbReference type="InterPro" id="IPR055135">
    <property type="entry name" value="PRMT_dom"/>
</dbReference>
<dbReference type="GeneID" id="115624240"/>
<keyword evidence="2 4" id="KW-0808">Transferase</keyword>
<dbReference type="Gene3D" id="3.40.50.150">
    <property type="entry name" value="Vaccinia Virus protein VP39"/>
    <property type="match status" value="1"/>
</dbReference>
<evidence type="ECO:0000313" key="7">
    <source>
        <dbReference type="RefSeq" id="XP_030374718.1"/>
    </source>
</evidence>
<dbReference type="GO" id="GO:0032259">
    <property type="term" value="P:methylation"/>
    <property type="evidence" value="ECO:0007669"/>
    <property type="project" value="UniProtKB-KW"/>
</dbReference>
<proteinExistence type="predicted"/>
<dbReference type="Pfam" id="PF22528">
    <property type="entry name" value="PRMT_C"/>
    <property type="match status" value="1"/>
</dbReference>
<dbReference type="InterPro" id="IPR029063">
    <property type="entry name" value="SAM-dependent_MTases_sf"/>
</dbReference>
<dbReference type="AlphaFoldDB" id="A0A6J2THW9"/>
<dbReference type="InterPro" id="IPR025799">
    <property type="entry name" value="Arg_MeTrfase"/>
</dbReference>
<sequence>MNSQQLELAEKREGEEILADRIELQQHFLKDSVTMLAYRDAFRNTQHLFKGKTVLDVGCGMGLLSLFAAKAGAAKVIAIEESVLADSAKQIMLDNRWNGVVQIIKDSIVKVRLPAGIEKVDIIISNWMGQCLYSNSLYHHVLFARDIWLKRNGLVFPKLANLYIAGITDNGHRDKCMDLWKNVQGFNLSCVGKKVTKNAVIDCVTIHQILTNSCVVNTVDMRIMRNKPLQFRSGFKLKVQHSGDINAFVIYFDVSFPVSETRPTVTFSTSPRSPVTHWKQTVLYLDKPISALENECVNGFFGIMPSAQGGNATDFELSVAFNGSVCKLYKHQKIYSFS</sequence>
<dbReference type="GO" id="GO:0035241">
    <property type="term" value="F:protein-arginine omega-N monomethyltransferase activity"/>
    <property type="evidence" value="ECO:0007669"/>
    <property type="project" value="TreeGrafter"/>
</dbReference>
<dbReference type="GO" id="GO:0035242">
    <property type="term" value="F:protein-arginine omega-N asymmetric methyltransferase activity"/>
    <property type="evidence" value="ECO:0007669"/>
    <property type="project" value="TreeGrafter"/>
</dbReference>
<evidence type="ECO:0000256" key="2">
    <source>
        <dbReference type="ARBA" id="ARBA00022679"/>
    </source>
</evidence>
<dbReference type="Gene3D" id="2.70.160.11">
    <property type="entry name" value="Hnrnp arginine n-methyltransferase1"/>
    <property type="match status" value="1"/>
</dbReference>
<dbReference type="RefSeq" id="XP_030374718.1">
    <property type="nucleotide sequence ID" value="XM_030518858.1"/>
</dbReference>
<dbReference type="PANTHER" id="PTHR11006:SF124">
    <property type="entry name" value="ARGININE METHYLTRANSFERASE 1-RELATED"/>
    <property type="match status" value="1"/>
</dbReference>
<organism evidence="6 7">
    <name type="scientific">Drosophila lebanonensis</name>
    <name type="common">Fruit fly</name>
    <name type="synonym">Scaptodrosophila lebanonensis</name>
    <dbReference type="NCBI Taxonomy" id="7225"/>
    <lineage>
        <taxon>Eukaryota</taxon>
        <taxon>Metazoa</taxon>
        <taxon>Ecdysozoa</taxon>
        <taxon>Arthropoda</taxon>
        <taxon>Hexapoda</taxon>
        <taxon>Insecta</taxon>
        <taxon>Pterygota</taxon>
        <taxon>Neoptera</taxon>
        <taxon>Endopterygota</taxon>
        <taxon>Diptera</taxon>
        <taxon>Brachycera</taxon>
        <taxon>Muscomorpha</taxon>
        <taxon>Ephydroidea</taxon>
        <taxon>Drosophilidae</taxon>
        <taxon>Scaptodrosophila</taxon>
    </lineage>
</organism>
<dbReference type="CDD" id="cd02440">
    <property type="entry name" value="AdoMet_MTases"/>
    <property type="match status" value="1"/>
</dbReference>
<keyword evidence="3 4" id="KW-0949">S-adenosyl-L-methionine</keyword>
<evidence type="ECO:0000256" key="4">
    <source>
        <dbReference type="PROSITE-ProRule" id="PRU01015"/>
    </source>
</evidence>
<gene>
    <name evidence="7" type="primary">LOC115624240</name>
</gene>
<dbReference type="OrthoDB" id="7848332at2759"/>
<dbReference type="SUPFAM" id="SSF53335">
    <property type="entry name" value="S-adenosyl-L-methionine-dependent methyltransferases"/>
    <property type="match status" value="1"/>
</dbReference>
<keyword evidence="6" id="KW-1185">Reference proteome</keyword>
<accession>A0A6J2THW9</accession>
<dbReference type="GO" id="GO:0005634">
    <property type="term" value="C:nucleus"/>
    <property type="evidence" value="ECO:0007669"/>
    <property type="project" value="TreeGrafter"/>
</dbReference>
<dbReference type="GO" id="GO:0042054">
    <property type="term" value="F:histone methyltransferase activity"/>
    <property type="evidence" value="ECO:0007669"/>
    <property type="project" value="TreeGrafter"/>
</dbReference>
<dbReference type="Proteomes" id="UP000504634">
    <property type="component" value="Unplaced"/>
</dbReference>
<dbReference type="Pfam" id="PF06325">
    <property type="entry name" value="PrmA"/>
    <property type="match status" value="1"/>
</dbReference>
<reference evidence="7" key="1">
    <citation type="submission" date="2025-08" db="UniProtKB">
        <authorList>
            <consortium name="RefSeq"/>
        </authorList>
    </citation>
    <scope>IDENTIFICATION</scope>
    <source>
        <strain evidence="7">11010-0011.00</strain>
        <tissue evidence="7">Whole body</tissue>
    </source>
</reference>
<keyword evidence="1 4" id="KW-0489">Methyltransferase</keyword>
<evidence type="ECO:0000313" key="6">
    <source>
        <dbReference type="Proteomes" id="UP000504634"/>
    </source>
</evidence>
<evidence type="ECO:0000256" key="1">
    <source>
        <dbReference type="ARBA" id="ARBA00022603"/>
    </source>
</evidence>